<protein>
    <submittedName>
        <fullName evidence="1">Uncharacterized protein</fullName>
    </submittedName>
</protein>
<comment type="caution">
    <text evidence="1">The sequence shown here is derived from an EMBL/GenBank/DDBJ whole genome shotgun (WGS) entry which is preliminary data.</text>
</comment>
<evidence type="ECO:0000313" key="2">
    <source>
        <dbReference type="Proteomes" id="UP000244906"/>
    </source>
</evidence>
<dbReference type="Proteomes" id="UP000244906">
    <property type="component" value="Unassembled WGS sequence"/>
</dbReference>
<keyword evidence="2" id="KW-1185">Reference proteome</keyword>
<sequence>MAFDLYFGSTSESIEHHEEEIFSFVTESHAQLLRIKNDFYRDLSFSNDQCNLIVHELILVKAEISKNKKLFYLGDVLDRLILFFSMAFIGKFNVRSESD</sequence>
<name>A0A2V1GZA2_9GAMM</name>
<proteinExistence type="predicted"/>
<dbReference type="EMBL" id="QDDL01000001">
    <property type="protein sequence ID" value="PVZ71769.1"/>
    <property type="molecule type" value="Genomic_DNA"/>
</dbReference>
<evidence type="ECO:0000313" key="1">
    <source>
        <dbReference type="EMBL" id="PVZ71769.1"/>
    </source>
</evidence>
<reference evidence="1 2" key="1">
    <citation type="submission" date="2018-04" db="EMBL/GenBank/DDBJ databases">
        <title>Thalassorhabdus spongiae gen. nov., sp. nov., isolated from a marine sponge in South-West Iceland.</title>
        <authorList>
            <person name="Knobloch S."/>
            <person name="Daussin A."/>
            <person name="Johannsson R."/>
            <person name="Marteinsson V.T."/>
        </authorList>
    </citation>
    <scope>NUCLEOTIDE SEQUENCE [LARGE SCALE GENOMIC DNA]</scope>
    <source>
        <strain evidence="1 2">Hp12</strain>
    </source>
</reference>
<organism evidence="1 2">
    <name type="scientific">Pelagibaculum spongiae</name>
    <dbReference type="NCBI Taxonomy" id="2080658"/>
    <lineage>
        <taxon>Bacteria</taxon>
        <taxon>Pseudomonadati</taxon>
        <taxon>Pseudomonadota</taxon>
        <taxon>Gammaproteobacteria</taxon>
        <taxon>Oceanospirillales</taxon>
        <taxon>Pelagibaculum</taxon>
    </lineage>
</organism>
<gene>
    <name evidence="1" type="ORF">DC094_01710</name>
</gene>
<accession>A0A2V1GZA2</accession>
<dbReference type="AlphaFoldDB" id="A0A2V1GZA2"/>
<dbReference type="RefSeq" id="WP_116685357.1">
    <property type="nucleotide sequence ID" value="NZ_CAWNYD010000001.1"/>
</dbReference>